<organism evidence="12 13">
    <name type="scientific">Vibrio astriarenae</name>
    <dbReference type="NCBI Taxonomy" id="1481923"/>
    <lineage>
        <taxon>Bacteria</taxon>
        <taxon>Pseudomonadati</taxon>
        <taxon>Pseudomonadota</taxon>
        <taxon>Gammaproteobacteria</taxon>
        <taxon>Vibrionales</taxon>
        <taxon>Vibrionaceae</taxon>
        <taxon>Vibrio</taxon>
    </lineage>
</organism>
<dbReference type="PIRSF" id="PIRSF005096">
    <property type="entry name" value="GALM"/>
    <property type="match status" value="1"/>
</dbReference>
<feature type="binding site" evidence="11">
    <location>
        <begin position="74"/>
        <end position="75"/>
    </location>
    <ligand>
        <name>beta-D-galactose</name>
        <dbReference type="ChEBI" id="CHEBI:27667"/>
    </ligand>
</feature>
<evidence type="ECO:0000256" key="7">
    <source>
        <dbReference type="ARBA" id="ARBA00023277"/>
    </source>
</evidence>
<keyword evidence="7 8" id="KW-0119">Carbohydrate metabolism</keyword>
<dbReference type="InterPro" id="IPR011013">
    <property type="entry name" value="Gal_mutarotase_sf_dom"/>
</dbReference>
<evidence type="ECO:0000256" key="9">
    <source>
        <dbReference type="PIRSR" id="PIRSR005096-1"/>
    </source>
</evidence>
<dbReference type="Gene3D" id="2.70.98.10">
    <property type="match status" value="1"/>
</dbReference>
<dbReference type="EMBL" id="CP047476">
    <property type="protein sequence ID" value="QIA66146.1"/>
    <property type="molecule type" value="Genomic_DNA"/>
</dbReference>
<dbReference type="PANTHER" id="PTHR10091:SF0">
    <property type="entry name" value="GALACTOSE MUTAROTASE"/>
    <property type="match status" value="1"/>
</dbReference>
<gene>
    <name evidence="12" type="primary">galM</name>
    <name evidence="12" type="ORF">GT360_16325</name>
</gene>
<dbReference type="InterPro" id="IPR013458">
    <property type="entry name" value="Ald_epimerase_bac"/>
</dbReference>
<dbReference type="Proteomes" id="UP000464262">
    <property type="component" value="Chromosome 2"/>
</dbReference>
<evidence type="ECO:0000256" key="8">
    <source>
        <dbReference type="PIRNR" id="PIRNR005096"/>
    </source>
</evidence>
<feature type="active site" description="Proton donor" evidence="9">
    <location>
        <position position="171"/>
    </location>
</feature>
<evidence type="ECO:0000313" key="13">
    <source>
        <dbReference type="Proteomes" id="UP000464262"/>
    </source>
</evidence>
<dbReference type="InterPro" id="IPR014718">
    <property type="entry name" value="GH-type_carb-bd"/>
</dbReference>
<evidence type="ECO:0000256" key="11">
    <source>
        <dbReference type="PIRSR" id="PIRSR005096-3"/>
    </source>
</evidence>
<dbReference type="InterPro" id="IPR047215">
    <property type="entry name" value="Galactose_mutarotase-like"/>
</dbReference>
<evidence type="ECO:0000256" key="5">
    <source>
        <dbReference type="ARBA" id="ARBA00014165"/>
    </source>
</evidence>
<dbReference type="GO" id="GO:0006006">
    <property type="term" value="P:glucose metabolic process"/>
    <property type="evidence" value="ECO:0007669"/>
    <property type="project" value="TreeGrafter"/>
</dbReference>
<dbReference type="PROSITE" id="PS00545">
    <property type="entry name" value="ALDOSE_1_EPIMERASE"/>
    <property type="match status" value="1"/>
</dbReference>
<dbReference type="Pfam" id="PF01263">
    <property type="entry name" value="Aldose_epim"/>
    <property type="match status" value="1"/>
</dbReference>
<dbReference type="GO" id="GO:0030246">
    <property type="term" value="F:carbohydrate binding"/>
    <property type="evidence" value="ECO:0007669"/>
    <property type="project" value="InterPro"/>
</dbReference>
<evidence type="ECO:0000256" key="3">
    <source>
        <dbReference type="ARBA" id="ARBA00006206"/>
    </source>
</evidence>
<evidence type="ECO:0000256" key="10">
    <source>
        <dbReference type="PIRSR" id="PIRSR005096-2"/>
    </source>
</evidence>
<keyword evidence="6 8" id="KW-0413">Isomerase</keyword>
<dbReference type="AlphaFoldDB" id="A0A7Z2T8E8"/>
<dbReference type="UniPathway" id="UPA00242"/>
<dbReference type="PANTHER" id="PTHR10091">
    <property type="entry name" value="ALDOSE-1-EPIMERASE"/>
    <property type="match status" value="1"/>
</dbReference>
<dbReference type="NCBIfam" id="TIGR02636">
    <property type="entry name" value="galM_Leloir"/>
    <property type="match status" value="1"/>
</dbReference>
<feature type="binding site" evidence="10">
    <location>
        <position position="243"/>
    </location>
    <ligand>
        <name>beta-D-galactose</name>
        <dbReference type="ChEBI" id="CHEBI:27667"/>
    </ligand>
</feature>
<feature type="active site" description="Proton acceptor" evidence="9">
    <location>
        <position position="307"/>
    </location>
</feature>
<proteinExistence type="inferred from homology"/>
<dbReference type="GO" id="GO:0033499">
    <property type="term" value="P:galactose catabolic process via UDP-galactose, Leloir pathway"/>
    <property type="evidence" value="ECO:0007669"/>
    <property type="project" value="TreeGrafter"/>
</dbReference>
<dbReference type="CDD" id="cd09019">
    <property type="entry name" value="galactose_mutarotase_like"/>
    <property type="match status" value="1"/>
</dbReference>
<reference evidence="12 13" key="1">
    <citation type="submission" date="2020-01" db="EMBL/GenBank/DDBJ databases">
        <title>Whole genome and functional gene identification of agarase of Vibrio HN897.</title>
        <authorList>
            <person name="Liu Y."/>
            <person name="Zhao Z."/>
        </authorList>
    </citation>
    <scope>NUCLEOTIDE SEQUENCE [LARGE SCALE GENOMIC DNA]</scope>
    <source>
        <strain evidence="12 13">HN897</strain>
    </source>
</reference>
<comment type="catalytic activity">
    <reaction evidence="1 8">
        <text>alpha-D-glucose = beta-D-glucose</text>
        <dbReference type="Rhea" id="RHEA:10264"/>
        <dbReference type="ChEBI" id="CHEBI:15903"/>
        <dbReference type="ChEBI" id="CHEBI:17925"/>
        <dbReference type="EC" id="5.1.3.3"/>
    </reaction>
</comment>
<dbReference type="InterPro" id="IPR008183">
    <property type="entry name" value="Aldose_1/G6P_1-epimerase"/>
</dbReference>
<name>A0A7Z2T8E8_9VIBR</name>
<evidence type="ECO:0000256" key="2">
    <source>
        <dbReference type="ARBA" id="ARBA00005028"/>
    </source>
</evidence>
<dbReference type="InterPro" id="IPR015443">
    <property type="entry name" value="Aldose_1-epimerase"/>
</dbReference>
<comment type="pathway">
    <text evidence="2 8">Carbohydrate metabolism; hexose metabolism.</text>
</comment>
<dbReference type="InterPro" id="IPR018052">
    <property type="entry name" value="Ald1_epimerase_CS"/>
</dbReference>
<dbReference type="KEGG" id="vas:GT360_16325"/>
<dbReference type="EC" id="5.1.3.3" evidence="4 8"/>
<feature type="binding site" evidence="11">
    <location>
        <begin position="171"/>
        <end position="173"/>
    </location>
    <ligand>
        <name>beta-D-galactose</name>
        <dbReference type="ChEBI" id="CHEBI:27667"/>
    </ligand>
</feature>
<comment type="similarity">
    <text evidence="3 8">Belongs to the aldose epimerase family.</text>
</comment>
<accession>A0A7Z2T8E8</accession>
<dbReference type="NCBIfam" id="NF008277">
    <property type="entry name" value="PRK11055.1"/>
    <property type="match status" value="1"/>
</dbReference>
<protein>
    <recommendedName>
        <fullName evidence="5 8">Aldose 1-epimerase</fullName>
        <ecNumber evidence="4 8">5.1.3.3</ecNumber>
    </recommendedName>
</protein>
<evidence type="ECO:0000256" key="6">
    <source>
        <dbReference type="ARBA" id="ARBA00023235"/>
    </source>
</evidence>
<evidence type="ECO:0000313" key="12">
    <source>
        <dbReference type="EMBL" id="QIA66146.1"/>
    </source>
</evidence>
<evidence type="ECO:0000256" key="1">
    <source>
        <dbReference type="ARBA" id="ARBA00001614"/>
    </source>
</evidence>
<dbReference type="GO" id="GO:0005737">
    <property type="term" value="C:cytoplasm"/>
    <property type="evidence" value="ECO:0007669"/>
    <property type="project" value="TreeGrafter"/>
</dbReference>
<keyword evidence="13" id="KW-1185">Reference proteome</keyword>
<evidence type="ECO:0000256" key="4">
    <source>
        <dbReference type="ARBA" id="ARBA00013185"/>
    </source>
</evidence>
<sequence length="343" mass="38033">MTEAPYLDGQKANIVHLVNSHGVTASLMDIGATWLSFSAPVNDENRELLIRAKDMQAYLEQQAYLGATVGRFANRIAKGKFSLNGIDYTLPVNNGANSLHGGEVGFDKKRWAVVSQSDSSVVFGLHSVDGEQGYPGNMNVEVCYELTDDNALVISYFASCDKDCPINLTNHAYFNLSQSGESGIARKHTMQVLAQHYLPVSENLIPTGELKPVAGTSFDFLQPKLIEQDFMSDNDQAIASGYDHCFVFNERHCDGATRVATLISPEHDIKMHVKTTKPGMQCYTGNFLAGIQGYDKQYQNNDGVALETQYFPDAPNQPQWESRNPVLKAGESYRHTTVYQLEW</sequence>
<dbReference type="GO" id="GO:0004034">
    <property type="term" value="F:aldose 1-epimerase activity"/>
    <property type="evidence" value="ECO:0007669"/>
    <property type="project" value="UniProtKB-EC"/>
</dbReference>
<dbReference type="SUPFAM" id="SSF74650">
    <property type="entry name" value="Galactose mutarotase-like"/>
    <property type="match status" value="1"/>
</dbReference>